<organism evidence="9 10">
    <name type="scientific">Amycolatopsis deserti</name>
    <dbReference type="NCBI Taxonomy" id="185696"/>
    <lineage>
        <taxon>Bacteria</taxon>
        <taxon>Bacillati</taxon>
        <taxon>Actinomycetota</taxon>
        <taxon>Actinomycetes</taxon>
        <taxon>Pseudonocardiales</taxon>
        <taxon>Pseudonocardiaceae</taxon>
        <taxon>Amycolatopsis</taxon>
    </lineage>
</organism>
<feature type="binding site" evidence="5">
    <location>
        <position position="163"/>
    </location>
    <ligand>
        <name>substrate</name>
    </ligand>
</feature>
<feature type="binding site" evidence="5">
    <location>
        <position position="132"/>
    </location>
    <ligand>
        <name>substrate</name>
    </ligand>
</feature>
<dbReference type="SUPFAM" id="SSF51735">
    <property type="entry name" value="NAD(P)-binding Rossmann-fold domains"/>
    <property type="match status" value="1"/>
</dbReference>
<sequence>MTQAPVNVTVTGAAGQIGYALLFRIASGQLLGPDTPVKLRLLEIPQAVKAAEGTALELEDGAFPLLAGTDIFDDAKQAFAGTNIALLVGARPRTKGMERADLLEANGGIFKPQGEAINAGAADDVRVLVVGNPANTNALIAQSHAPDVPAERFTAMTRLDHNRAVAQLAKKLNAPVSEIRKLTIWGNHSASQYPDIFHAEVAGKNAAEAVNDEKWLAEEFIPRVAKRGAEIIEARGASSAASAANAAIDHIYNWVNGTREGDWTSMAVPSDGSYGVPEGLISSFPVVCKDGKYEIVQGLEINEFSRTRIDASVAELAEEREAVKKLGLI</sequence>
<comment type="caution">
    <text evidence="9">The sequence shown here is derived from an EMBL/GenBank/DDBJ whole genome shotgun (WGS) entry which is preliminary data.</text>
</comment>
<evidence type="ECO:0000313" key="9">
    <source>
        <dbReference type="EMBL" id="GHE81727.1"/>
    </source>
</evidence>
<dbReference type="InterPro" id="IPR036291">
    <property type="entry name" value="NAD(P)-bd_dom_sf"/>
</dbReference>
<dbReference type="EMBL" id="BNAU01000001">
    <property type="protein sequence ID" value="GHE81727.1"/>
    <property type="molecule type" value="Genomic_DNA"/>
</dbReference>
<evidence type="ECO:0000259" key="8">
    <source>
        <dbReference type="Pfam" id="PF02866"/>
    </source>
</evidence>
<feature type="binding site" evidence="5">
    <location>
        <begin position="12"/>
        <end position="18"/>
    </location>
    <ligand>
        <name>NAD(+)</name>
        <dbReference type="ChEBI" id="CHEBI:57540"/>
    </ligand>
</feature>
<evidence type="ECO:0000313" key="10">
    <source>
        <dbReference type="Proteomes" id="UP000605897"/>
    </source>
</evidence>
<dbReference type="HAMAP" id="MF_01517">
    <property type="entry name" value="Malate_dehydrog_2"/>
    <property type="match status" value="1"/>
</dbReference>
<dbReference type="SUPFAM" id="SSF56327">
    <property type="entry name" value="LDH C-terminal domain-like"/>
    <property type="match status" value="1"/>
</dbReference>
<dbReference type="NCBIfam" id="TIGR01759">
    <property type="entry name" value="MalateDH-SF1"/>
    <property type="match status" value="1"/>
</dbReference>
<proteinExistence type="inferred from homology"/>
<feature type="domain" description="Lactate/malate dehydrogenase N-terminal" evidence="7">
    <location>
        <begin position="7"/>
        <end position="147"/>
    </location>
</feature>
<dbReference type="PIRSF" id="PIRSF000102">
    <property type="entry name" value="Lac_mal_DH"/>
    <property type="match status" value="1"/>
</dbReference>
<dbReference type="Pfam" id="PF00056">
    <property type="entry name" value="Ldh_1_N"/>
    <property type="match status" value="1"/>
</dbReference>
<keyword evidence="5 6" id="KW-0816">Tricarboxylic acid cycle</keyword>
<comment type="similarity">
    <text evidence="1 5">Belongs to the LDH/MDH superfamily. MDH type 2 family.</text>
</comment>
<dbReference type="CDD" id="cd01338">
    <property type="entry name" value="MDH_chloroplast-like"/>
    <property type="match status" value="1"/>
</dbReference>
<dbReference type="InterPro" id="IPR022383">
    <property type="entry name" value="Lactate/malate_DH_C"/>
</dbReference>
<protein>
    <recommendedName>
        <fullName evidence="2 5">Malate dehydrogenase</fullName>
        <ecNumber evidence="2 5">1.1.1.37</ecNumber>
    </recommendedName>
</protein>
<dbReference type="PANTHER" id="PTHR23382">
    <property type="entry name" value="MALATE DEHYDROGENASE"/>
    <property type="match status" value="1"/>
</dbReference>
<accession>A0ABQ3IFJ6</accession>
<evidence type="ECO:0000256" key="2">
    <source>
        <dbReference type="ARBA" id="ARBA00012995"/>
    </source>
</evidence>
<dbReference type="InterPro" id="IPR001236">
    <property type="entry name" value="Lactate/malate_DH_N"/>
</dbReference>
<comment type="function">
    <text evidence="5">Catalyzes the reversible oxidation of malate to oxaloacetate.</text>
</comment>
<dbReference type="InterPro" id="IPR001252">
    <property type="entry name" value="Malate_DH_AS"/>
</dbReference>
<dbReference type="Proteomes" id="UP000605897">
    <property type="component" value="Unassembled WGS sequence"/>
</dbReference>
<comment type="catalytic activity">
    <reaction evidence="4 5 6">
        <text>(S)-malate + NAD(+) = oxaloacetate + NADH + H(+)</text>
        <dbReference type="Rhea" id="RHEA:21432"/>
        <dbReference type="ChEBI" id="CHEBI:15378"/>
        <dbReference type="ChEBI" id="CHEBI:15589"/>
        <dbReference type="ChEBI" id="CHEBI:16452"/>
        <dbReference type="ChEBI" id="CHEBI:57540"/>
        <dbReference type="ChEBI" id="CHEBI:57945"/>
        <dbReference type="EC" id="1.1.1.37"/>
    </reaction>
</comment>
<feature type="active site" description="Proton acceptor" evidence="5">
    <location>
        <position position="188"/>
    </location>
</feature>
<dbReference type="NCBIfam" id="NF003916">
    <property type="entry name" value="PRK05442.1"/>
    <property type="match status" value="1"/>
</dbReference>
<dbReference type="InterPro" id="IPR001557">
    <property type="entry name" value="L-lactate/malate_DH"/>
</dbReference>
<evidence type="ECO:0000256" key="5">
    <source>
        <dbReference type="HAMAP-Rule" id="MF_01517"/>
    </source>
</evidence>
<dbReference type="EC" id="1.1.1.37" evidence="2 5"/>
<keyword evidence="5 6" id="KW-0520">NAD</keyword>
<feature type="binding site" evidence="5">
    <location>
        <begin position="130"/>
        <end position="132"/>
    </location>
    <ligand>
        <name>NAD(+)</name>
        <dbReference type="ChEBI" id="CHEBI:57540"/>
    </ligand>
</feature>
<dbReference type="RefSeq" id="WP_094003029.1">
    <property type="nucleotide sequence ID" value="NZ_BNAU01000001.1"/>
</dbReference>
<dbReference type="Gene3D" id="3.40.50.720">
    <property type="entry name" value="NAD(P)-binding Rossmann-like Domain"/>
    <property type="match status" value="1"/>
</dbReference>
<feature type="binding site" evidence="5">
    <location>
        <position position="93"/>
    </location>
    <ligand>
        <name>substrate</name>
    </ligand>
</feature>
<dbReference type="PROSITE" id="PS00068">
    <property type="entry name" value="MDH"/>
    <property type="match status" value="1"/>
</dbReference>
<dbReference type="InterPro" id="IPR010945">
    <property type="entry name" value="Malate_DH_type2"/>
</dbReference>
<dbReference type="Gene3D" id="3.90.110.10">
    <property type="entry name" value="Lactate dehydrogenase/glycoside hydrolase, family 4, C-terminal"/>
    <property type="match status" value="1"/>
</dbReference>
<dbReference type="InterPro" id="IPR015955">
    <property type="entry name" value="Lactate_DH/Glyco_Ohase_4_C"/>
</dbReference>
<evidence type="ECO:0000256" key="3">
    <source>
        <dbReference type="ARBA" id="ARBA00023002"/>
    </source>
</evidence>
<evidence type="ECO:0000256" key="1">
    <source>
        <dbReference type="ARBA" id="ARBA00009613"/>
    </source>
</evidence>
<dbReference type="Pfam" id="PF02866">
    <property type="entry name" value="Ldh_1_C"/>
    <property type="match status" value="1"/>
</dbReference>
<feature type="domain" description="Lactate/malate dehydrogenase C-terminal" evidence="8">
    <location>
        <begin position="157"/>
        <end position="324"/>
    </location>
</feature>
<evidence type="ECO:0000256" key="6">
    <source>
        <dbReference type="RuleBase" id="RU000422"/>
    </source>
</evidence>
<feature type="binding site" evidence="5">
    <location>
        <position position="106"/>
    </location>
    <ligand>
        <name>NAD(+)</name>
        <dbReference type="ChEBI" id="CHEBI:57540"/>
    </ligand>
</feature>
<reference evidence="10" key="1">
    <citation type="journal article" date="2019" name="Int. J. Syst. Evol. Microbiol.">
        <title>The Global Catalogue of Microorganisms (GCM) 10K type strain sequencing project: providing services to taxonomists for standard genome sequencing and annotation.</title>
        <authorList>
            <consortium name="The Broad Institute Genomics Platform"/>
            <consortium name="The Broad Institute Genome Sequencing Center for Infectious Disease"/>
            <person name="Wu L."/>
            <person name="Ma J."/>
        </authorList>
    </citation>
    <scope>NUCLEOTIDE SEQUENCE [LARGE SCALE GENOMIC DNA]</scope>
    <source>
        <strain evidence="10">CGMCC 4.7677</strain>
    </source>
</reference>
<gene>
    <name evidence="5 9" type="primary">mdh</name>
    <name evidence="9" type="ORF">GCM10017786_10340</name>
</gene>
<evidence type="ECO:0000256" key="4">
    <source>
        <dbReference type="ARBA" id="ARBA00048313"/>
    </source>
</evidence>
<feature type="binding site" evidence="5">
    <location>
        <position position="99"/>
    </location>
    <ligand>
        <name>substrate</name>
    </ligand>
</feature>
<evidence type="ECO:0000259" key="7">
    <source>
        <dbReference type="Pfam" id="PF00056"/>
    </source>
</evidence>
<keyword evidence="10" id="KW-1185">Reference proteome</keyword>
<name>A0ABQ3IFJ6_9PSEU</name>
<feature type="binding site" evidence="5">
    <location>
        <position position="113"/>
    </location>
    <ligand>
        <name>NAD(+)</name>
        <dbReference type="ChEBI" id="CHEBI:57540"/>
    </ligand>
</feature>
<keyword evidence="3 5" id="KW-0560">Oxidoreductase</keyword>